<evidence type="ECO:0000313" key="8">
    <source>
        <dbReference type="Proteomes" id="UP000823775"/>
    </source>
</evidence>
<reference evidence="7 8" key="1">
    <citation type="journal article" date="2021" name="BMC Genomics">
        <title>Datura genome reveals duplications of psychoactive alkaloid biosynthetic genes and high mutation rate following tissue culture.</title>
        <authorList>
            <person name="Rajewski A."/>
            <person name="Carter-House D."/>
            <person name="Stajich J."/>
            <person name="Litt A."/>
        </authorList>
    </citation>
    <scope>NUCLEOTIDE SEQUENCE [LARGE SCALE GENOMIC DNA]</scope>
    <source>
        <strain evidence="7">AR-01</strain>
    </source>
</reference>
<evidence type="ECO:0000256" key="4">
    <source>
        <dbReference type="PROSITE-ProRule" id="PRU00176"/>
    </source>
</evidence>
<dbReference type="Gene3D" id="3.30.70.330">
    <property type="match status" value="1"/>
</dbReference>
<name>A0ABS8SYQ6_DATST</name>
<evidence type="ECO:0000256" key="2">
    <source>
        <dbReference type="ARBA" id="ARBA00022884"/>
    </source>
</evidence>
<comment type="caution">
    <text evidence="7">The sequence shown here is derived from an EMBL/GenBank/DDBJ whole genome shotgun (WGS) entry which is preliminary data.</text>
</comment>
<dbReference type="PANTHER" id="PTHR21245">
    <property type="entry name" value="HETEROGENEOUS NUCLEAR RIBONUCLEOPROTEIN"/>
    <property type="match status" value="1"/>
</dbReference>
<organism evidence="7 8">
    <name type="scientific">Datura stramonium</name>
    <name type="common">Jimsonweed</name>
    <name type="synonym">Common thornapple</name>
    <dbReference type="NCBI Taxonomy" id="4076"/>
    <lineage>
        <taxon>Eukaryota</taxon>
        <taxon>Viridiplantae</taxon>
        <taxon>Streptophyta</taxon>
        <taxon>Embryophyta</taxon>
        <taxon>Tracheophyta</taxon>
        <taxon>Spermatophyta</taxon>
        <taxon>Magnoliopsida</taxon>
        <taxon>eudicotyledons</taxon>
        <taxon>Gunneridae</taxon>
        <taxon>Pentapetalae</taxon>
        <taxon>asterids</taxon>
        <taxon>lamiids</taxon>
        <taxon>Solanales</taxon>
        <taxon>Solanaceae</taxon>
        <taxon>Solanoideae</taxon>
        <taxon>Datureae</taxon>
        <taxon>Datura</taxon>
    </lineage>
</organism>
<dbReference type="PROSITE" id="PS50102">
    <property type="entry name" value="RRM"/>
    <property type="match status" value="1"/>
</dbReference>
<dbReference type="InterPro" id="IPR035979">
    <property type="entry name" value="RBD_domain_sf"/>
</dbReference>
<feature type="domain" description="RRM" evidence="6">
    <location>
        <begin position="13"/>
        <end position="94"/>
    </location>
</feature>
<keyword evidence="5" id="KW-0175">Coiled coil</keyword>
<dbReference type="InterPro" id="IPR000504">
    <property type="entry name" value="RRM_dom"/>
</dbReference>
<dbReference type="InterPro" id="IPR039157">
    <property type="entry name" value="RBM18_RRM"/>
</dbReference>
<evidence type="ECO:0000313" key="7">
    <source>
        <dbReference type="EMBL" id="MCD7463948.1"/>
    </source>
</evidence>
<dbReference type="SMART" id="SM00360">
    <property type="entry name" value="RRM"/>
    <property type="match status" value="1"/>
</dbReference>
<dbReference type="Pfam" id="PF00076">
    <property type="entry name" value="RRM_1"/>
    <property type="match status" value="1"/>
</dbReference>
<accession>A0ABS8SYQ6</accession>
<feature type="coiled-coil region" evidence="5">
    <location>
        <begin position="110"/>
        <end position="137"/>
    </location>
</feature>
<protein>
    <recommendedName>
        <fullName evidence="1">Probable RNA-binding protein 18</fullName>
    </recommendedName>
    <alternativeName>
        <fullName evidence="3">RNA-binding motif protein 18</fullName>
    </alternativeName>
</protein>
<dbReference type="Proteomes" id="UP000823775">
    <property type="component" value="Unassembled WGS sequence"/>
</dbReference>
<sequence length="140" mass="15540">MDPNNALDDKSESRLYVGNLDLRISEAALIKMFSSFGKIVAEDFLWHTRGPKRGEPRGYAFVQFSTKEEAVLAKEKMHGRLVCGRPLVVRLASETSETSKSNFVASSSAQMSKSAKIAAIKNKLKAMEEESQNSKRQKNG</sequence>
<dbReference type="InterPro" id="IPR012677">
    <property type="entry name" value="Nucleotide-bd_a/b_plait_sf"/>
</dbReference>
<keyword evidence="2 4" id="KW-0694">RNA-binding</keyword>
<keyword evidence="8" id="KW-1185">Reference proteome</keyword>
<evidence type="ECO:0000256" key="5">
    <source>
        <dbReference type="SAM" id="Coils"/>
    </source>
</evidence>
<gene>
    <name evidence="7" type="ORF">HAX54_051760</name>
</gene>
<evidence type="ECO:0000256" key="3">
    <source>
        <dbReference type="ARBA" id="ARBA00030780"/>
    </source>
</evidence>
<dbReference type="EMBL" id="JACEIK010000928">
    <property type="protein sequence ID" value="MCD7463948.1"/>
    <property type="molecule type" value="Genomic_DNA"/>
</dbReference>
<dbReference type="CDD" id="cd12355">
    <property type="entry name" value="RRM_RBM18"/>
    <property type="match status" value="1"/>
</dbReference>
<evidence type="ECO:0000259" key="6">
    <source>
        <dbReference type="PROSITE" id="PS50102"/>
    </source>
</evidence>
<proteinExistence type="predicted"/>
<evidence type="ECO:0000256" key="1">
    <source>
        <dbReference type="ARBA" id="ARBA00021141"/>
    </source>
</evidence>
<dbReference type="SUPFAM" id="SSF54928">
    <property type="entry name" value="RNA-binding domain, RBD"/>
    <property type="match status" value="1"/>
</dbReference>